<proteinExistence type="predicted"/>
<evidence type="ECO:0000313" key="4">
    <source>
        <dbReference type="Proteomes" id="UP000001351"/>
    </source>
</evidence>
<sequence>MRFAWLFCLLPLHAAWGQEVPPPEAPAQVQEPLTGSAPPLVRAPGAEPPPPVPAQGPPVALKPGMQVRIGMNGGQSHSGELVHLLPDSLSLQTEPGQVLNLLLTDVQRLERKSRSAEEGAVVGFGVGGLAGGIYLAVLCDQADDNGANSVGGCASLGSLLGGLLGAGAGALIGLMVPHWSTLYEKRDQGPLSILLGEAPKPKPREPEVPRQRFVGELGLGLGLAQDRGGGESNQGWGGRVHLLALLGPHVALGPEAAWYSHIGSRTTVSNGQRTRVEHSLLQLGGLLRAGTEFGPAKASLLGGVAFYNNQSGHAGASVGGAVEMPLWEALPPLAVEVRYHVNLSGALAHSDPDVLTISIGSQLRW</sequence>
<protein>
    <submittedName>
        <fullName evidence="3">Uncharacterized protein</fullName>
    </submittedName>
</protein>
<dbReference type="AlphaFoldDB" id="Q094Q2"/>
<keyword evidence="4" id="KW-1185">Reference proteome</keyword>
<dbReference type="RefSeq" id="WP_002613241.1">
    <property type="nucleotide sequence ID" value="NC_014623.1"/>
</dbReference>
<evidence type="ECO:0000313" key="2">
    <source>
        <dbReference type="EMBL" id="ADO75392.1"/>
    </source>
</evidence>
<dbReference type="STRING" id="378806.STAUR_7637"/>
<gene>
    <name evidence="2" type="ordered locus">STAUR_7637</name>
    <name evidence="3" type="ORF">STIAU_5754</name>
</gene>
<dbReference type="EMBL" id="AAMD01000038">
    <property type="protein sequence ID" value="EAU67175.1"/>
    <property type="molecule type" value="Genomic_DNA"/>
</dbReference>
<evidence type="ECO:0000313" key="5">
    <source>
        <dbReference type="Proteomes" id="UP000032702"/>
    </source>
</evidence>
<name>Q094Q2_STIAD</name>
<evidence type="ECO:0000313" key="3">
    <source>
        <dbReference type="EMBL" id="EAU67175.1"/>
    </source>
</evidence>
<dbReference type="Proteomes" id="UP000032702">
    <property type="component" value="Unassembled WGS sequence"/>
</dbReference>
<feature type="compositionally biased region" description="Pro residues" evidence="1">
    <location>
        <begin position="46"/>
        <end position="56"/>
    </location>
</feature>
<accession>Q094Q2</accession>
<dbReference type="HOGENOM" id="CLU_758432_0_0_7"/>
<feature type="region of interest" description="Disordered" evidence="1">
    <location>
        <begin position="21"/>
        <end position="59"/>
    </location>
</feature>
<dbReference type="KEGG" id="sur:STAUR_7637"/>
<organism evidence="3 5">
    <name type="scientific">Stigmatella aurantiaca (strain DW4/3-1)</name>
    <dbReference type="NCBI Taxonomy" id="378806"/>
    <lineage>
        <taxon>Bacteria</taxon>
        <taxon>Pseudomonadati</taxon>
        <taxon>Myxococcota</taxon>
        <taxon>Myxococcia</taxon>
        <taxon>Myxococcales</taxon>
        <taxon>Cystobacterineae</taxon>
        <taxon>Archangiaceae</taxon>
        <taxon>Stigmatella</taxon>
    </lineage>
</organism>
<dbReference type="OrthoDB" id="9974335at2"/>
<reference evidence="2 4" key="2">
    <citation type="journal article" date="2011" name="Mol. Biol. Evol.">
        <title>Comparative genomic analysis of fruiting body formation in Myxococcales.</title>
        <authorList>
            <person name="Huntley S."/>
            <person name="Hamann N."/>
            <person name="Wegener-Feldbrugge S."/>
            <person name="Treuner-Lange A."/>
            <person name="Kube M."/>
            <person name="Reinhardt R."/>
            <person name="Klages S."/>
            <person name="Muller R."/>
            <person name="Ronning C.M."/>
            <person name="Nierman W.C."/>
            <person name="Sogaard-Andersen L."/>
        </authorList>
    </citation>
    <scope>NUCLEOTIDE SEQUENCE [LARGE SCALE GENOMIC DNA]</scope>
    <source>
        <strain evidence="2 4">DW4/3-1</strain>
    </source>
</reference>
<dbReference type="Proteomes" id="UP000001351">
    <property type="component" value="Chromosome"/>
</dbReference>
<dbReference type="EMBL" id="CP002271">
    <property type="protein sequence ID" value="ADO75392.1"/>
    <property type="molecule type" value="Genomic_DNA"/>
</dbReference>
<dbReference type="PATRIC" id="fig|378806.16.peg.6388"/>
<reference evidence="3 5" key="1">
    <citation type="submission" date="2006-04" db="EMBL/GenBank/DDBJ databases">
        <authorList>
            <person name="Nierman W.C."/>
        </authorList>
    </citation>
    <scope>NUCLEOTIDE SEQUENCE [LARGE SCALE GENOMIC DNA]</scope>
    <source>
        <strain evidence="3 5">DW4/3-1</strain>
    </source>
</reference>
<evidence type="ECO:0000256" key="1">
    <source>
        <dbReference type="SAM" id="MobiDB-lite"/>
    </source>
</evidence>
<feature type="compositionally biased region" description="Low complexity" evidence="1">
    <location>
        <begin position="26"/>
        <end position="45"/>
    </location>
</feature>